<evidence type="ECO:0000259" key="1">
    <source>
        <dbReference type="PROSITE" id="PS50943"/>
    </source>
</evidence>
<comment type="caution">
    <text evidence="2">The sequence shown here is derived from an EMBL/GenBank/DDBJ whole genome shotgun (WGS) entry which is preliminary data.</text>
</comment>
<dbReference type="Proteomes" id="UP000823928">
    <property type="component" value="Unassembled WGS sequence"/>
</dbReference>
<evidence type="ECO:0000313" key="3">
    <source>
        <dbReference type="Proteomes" id="UP000823928"/>
    </source>
</evidence>
<accession>A0A9D1F0B4</accession>
<dbReference type="SUPFAM" id="SSF47413">
    <property type="entry name" value="lambda repressor-like DNA-binding domains"/>
    <property type="match status" value="1"/>
</dbReference>
<dbReference type="GO" id="GO:0003677">
    <property type="term" value="F:DNA binding"/>
    <property type="evidence" value="ECO:0007669"/>
    <property type="project" value="InterPro"/>
</dbReference>
<protein>
    <submittedName>
        <fullName evidence="2">Helix-turn-helix transcriptional regulator</fullName>
    </submittedName>
</protein>
<dbReference type="EMBL" id="DVIU01000221">
    <property type="protein sequence ID" value="HIS37195.1"/>
    <property type="molecule type" value="Genomic_DNA"/>
</dbReference>
<dbReference type="AlphaFoldDB" id="A0A9D1F0B4"/>
<reference evidence="2" key="2">
    <citation type="journal article" date="2021" name="PeerJ">
        <title>Extensive microbial diversity within the chicken gut microbiome revealed by metagenomics and culture.</title>
        <authorList>
            <person name="Gilroy R."/>
            <person name="Ravi A."/>
            <person name="Getino M."/>
            <person name="Pursley I."/>
            <person name="Horton D.L."/>
            <person name="Alikhan N.F."/>
            <person name="Baker D."/>
            <person name="Gharbi K."/>
            <person name="Hall N."/>
            <person name="Watson M."/>
            <person name="Adriaenssens E.M."/>
            <person name="Foster-Nyarko E."/>
            <person name="Jarju S."/>
            <person name="Secka A."/>
            <person name="Antonio M."/>
            <person name="Oren A."/>
            <person name="Chaudhuri R.R."/>
            <person name="La Ragione R."/>
            <person name="Hildebrand F."/>
            <person name="Pallen M.J."/>
        </authorList>
    </citation>
    <scope>NUCLEOTIDE SEQUENCE</scope>
    <source>
        <strain evidence="2">6276</strain>
    </source>
</reference>
<gene>
    <name evidence="2" type="ORF">IAC10_11305</name>
</gene>
<proteinExistence type="predicted"/>
<sequence length="75" mass="8525">MQYSDLGKFIKFKRLQMGISLNKFATEAEIDPAILCRIENLKQGIKINVLESVARVFGMSPAGFLMEFENIKNDL</sequence>
<name>A0A9D1F0B4_9BACT</name>
<dbReference type="PROSITE" id="PS50943">
    <property type="entry name" value="HTH_CROC1"/>
    <property type="match status" value="1"/>
</dbReference>
<organism evidence="2 3">
    <name type="scientific">Candidatus Scatousia excrementigallinarum</name>
    <dbReference type="NCBI Taxonomy" id="2840935"/>
    <lineage>
        <taxon>Bacteria</taxon>
        <taxon>Candidatus Scatousia</taxon>
    </lineage>
</organism>
<evidence type="ECO:0000313" key="2">
    <source>
        <dbReference type="EMBL" id="HIS37195.1"/>
    </source>
</evidence>
<dbReference type="InterPro" id="IPR010982">
    <property type="entry name" value="Lambda_DNA-bd_dom_sf"/>
</dbReference>
<reference evidence="2" key="1">
    <citation type="submission" date="2020-10" db="EMBL/GenBank/DDBJ databases">
        <authorList>
            <person name="Gilroy R."/>
        </authorList>
    </citation>
    <scope>NUCLEOTIDE SEQUENCE</scope>
    <source>
        <strain evidence="2">6276</strain>
    </source>
</reference>
<dbReference type="SMART" id="SM00530">
    <property type="entry name" value="HTH_XRE"/>
    <property type="match status" value="1"/>
</dbReference>
<dbReference type="Gene3D" id="1.10.260.40">
    <property type="entry name" value="lambda repressor-like DNA-binding domains"/>
    <property type="match status" value="1"/>
</dbReference>
<dbReference type="CDD" id="cd00093">
    <property type="entry name" value="HTH_XRE"/>
    <property type="match status" value="1"/>
</dbReference>
<dbReference type="Pfam" id="PF01381">
    <property type="entry name" value="HTH_3"/>
    <property type="match status" value="1"/>
</dbReference>
<dbReference type="InterPro" id="IPR001387">
    <property type="entry name" value="Cro/C1-type_HTH"/>
</dbReference>
<feature type="domain" description="HTH cro/C1-type" evidence="1">
    <location>
        <begin position="10"/>
        <end position="64"/>
    </location>
</feature>